<keyword evidence="9" id="KW-1185">Reference proteome</keyword>
<feature type="domain" description="BHLH" evidence="7">
    <location>
        <begin position="180"/>
        <end position="229"/>
    </location>
</feature>
<dbReference type="SUPFAM" id="SSF47459">
    <property type="entry name" value="HLH, helix-loop-helix DNA-binding domain"/>
    <property type="match status" value="1"/>
</dbReference>
<sequence>MALSCYFNWGELEQHLNSEMTIFAQPQEEAPNDQLSSELLGFNHHNNFCFSDPHLDPFLESQDSFYSDNYASLLPYFYSPSDETSNNLYSLFPEVLPEVENEPYPYPKRQKAVEGWYINNTGIVPPESCNVFIPNPPLLLPEILDPFPGSFATNPPVFNSGSGSNSGEAGANKGCNGGGTTLSAQSMAARQRRRKITEKTQELGKLIPGGQKMNTAEMFQAAFNYIKFLQAQVGILETMASIQENGESIDNQELNPLLGSSLIQEKLYSMEKCLVPQKLVQSLADNNRVQSNTEALKDFQELIGIGG</sequence>
<dbReference type="PANTHER" id="PTHR45914:SF24">
    <property type="entry name" value="BHLH DOMAIN-CONTAINING PROTEIN"/>
    <property type="match status" value="1"/>
</dbReference>
<dbReference type="PROSITE" id="PS50888">
    <property type="entry name" value="BHLH"/>
    <property type="match status" value="1"/>
</dbReference>
<evidence type="ECO:0000256" key="2">
    <source>
        <dbReference type="ARBA" id="ARBA00023015"/>
    </source>
</evidence>
<gene>
    <name evidence="8" type="ORF">ACH5RR_022847</name>
</gene>
<dbReference type="InterPro" id="IPR036638">
    <property type="entry name" value="HLH_DNA-bd_sf"/>
</dbReference>
<dbReference type="InterPro" id="IPR045843">
    <property type="entry name" value="IND-like"/>
</dbReference>
<keyword evidence="2" id="KW-0805">Transcription regulation</keyword>
<evidence type="ECO:0000313" key="8">
    <source>
        <dbReference type="EMBL" id="KAL3515945.1"/>
    </source>
</evidence>
<evidence type="ECO:0000256" key="3">
    <source>
        <dbReference type="ARBA" id="ARBA00023125"/>
    </source>
</evidence>
<dbReference type="InterPro" id="IPR045239">
    <property type="entry name" value="bHLH95_bHLH"/>
</dbReference>
<dbReference type="GO" id="GO:0003677">
    <property type="term" value="F:DNA binding"/>
    <property type="evidence" value="ECO:0007669"/>
    <property type="project" value="UniProtKB-KW"/>
</dbReference>
<keyword evidence="5" id="KW-0539">Nucleus</keyword>
<protein>
    <recommendedName>
        <fullName evidence="7">BHLH domain-containing protein</fullName>
    </recommendedName>
</protein>
<feature type="region of interest" description="Disordered" evidence="6">
    <location>
        <begin position="159"/>
        <end position="192"/>
    </location>
</feature>
<dbReference type="CDD" id="cd11393">
    <property type="entry name" value="bHLH_AtbHLH_like"/>
    <property type="match status" value="1"/>
</dbReference>
<evidence type="ECO:0000259" key="7">
    <source>
        <dbReference type="PROSITE" id="PS50888"/>
    </source>
</evidence>
<comment type="caution">
    <text evidence="8">The sequence shown here is derived from an EMBL/GenBank/DDBJ whole genome shotgun (WGS) entry which is preliminary data.</text>
</comment>
<keyword evidence="4" id="KW-0804">Transcription</keyword>
<dbReference type="InterPro" id="IPR011598">
    <property type="entry name" value="bHLH_dom"/>
</dbReference>
<name>A0ABD2Z8Z3_9GENT</name>
<accession>A0ABD2Z8Z3</accession>
<proteinExistence type="predicted"/>
<dbReference type="AlphaFoldDB" id="A0ABD2Z8Z3"/>
<evidence type="ECO:0000256" key="1">
    <source>
        <dbReference type="ARBA" id="ARBA00004123"/>
    </source>
</evidence>
<dbReference type="Proteomes" id="UP001630127">
    <property type="component" value="Unassembled WGS sequence"/>
</dbReference>
<evidence type="ECO:0000256" key="6">
    <source>
        <dbReference type="SAM" id="MobiDB-lite"/>
    </source>
</evidence>
<evidence type="ECO:0000256" key="5">
    <source>
        <dbReference type="ARBA" id="ARBA00023242"/>
    </source>
</evidence>
<feature type="compositionally biased region" description="Low complexity" evidence="6">
    <location>
        <begin position="159"/>
        <end position="172"/>
    </location>
</feature>
<dbReference type="SMART" id="SM00353">
    <property type="entry name" value="HLH"/>
    <property type="match status" value="1"/>
</dbReference>
<dbReference type="Pfam" id="PF00010">
    <property type="entry name" value="HLH"/>
    <property type="match status" value="1"/>
</dbReference>
<evidence type="ECO:0000313" key="9">
    <source>
        <dbReference type="Proteomes" id="UP001630127"/>
    </source>
</evidence>
<dbReference type="GO" id="GO:0005634">
    <property type="term" value="C:nucleus"/>
    <property type="evidence" value="ECO:0007669"/>
    <property type="project" value="UniProtKB-SubCell"/>
</dbReference>
<dbReference type="EMBL" id="JBJUIK010000010">
    <property type="protein sequence ID" value="KAL3515945.1"/>
    <property type="molecule type" value="Genomic_DNA"/>
</dbReference>
<organism evidence="8 9">
    <name type="scientific">Cinchona calisaya</name>
    <dbReference type="NCBI Taxonomy" id="153742"/>
    <lineage>
        <taxon>Eukaryota</taxon>
        <taxon>Viridiplantae</taxon>
        <taxon>Streptophyta</taxon>
        <taxon>Embryophyta</taxon>
        <taxon>Tracheophyta</taxon>
        <taxon>Spermatophyta</taxon>
        <taxon>Magnoliopsida</taxon>
        <taxon>eudicotyledons</taxon>
        <taxon>Gunneridae</taxon>
        <taxon>Pentapetalae</taxon>
        <taxon>asterids</taxon>
        <taxon>lamiids</taxon>
        <taxon>Gentianales</taxon>
        <taxon>Rubiaceae</taxon>
        <taxon>Cinchonoideae</taxon>
        <taxon>Cinchoneae</taxon>
        <taxon>Cinchona</taxon>
    </lineage>
</organism>
<evidence type="ECO:0000256" key="4">
    <source>
        <dbReference type="ARBA" id="ARBA00023163"/>
    </source>
</evidence>
<dbReference type="Gene3D" id="4.10.280.10">
    <property type="entry name" value="Helix-loop-helix DNA-binding domain"/>
    <property type="match status" value="1"/>
</dbReference>
<reference evidence="8 9" key="1">
    <citation type="submission" date="2024-11" db="EMBL/GenBank/DDBJ databases">
        <title>A near-complete genome assembly of Cinchona calisaya.</title>
        <authorList>
            <person name="Lian D.C."/>
            <person name="Zhao X.W."/>
            <person name="Wei L."/>
        </authorList>
    </citation>
    <scope>NUCLEOTIDE SEQUENCE [LARGE SCALE GENOMIC DNA]</scope>
    <source>
        <tissue evidence="8">Nenye</tissue>
    </source>
</reference>
<keyword evidence="3" id="KW-0238">DNA-binding</keyword>
<dbReference type="PANTHER" id="PTHR45914">
    <property type="entry name" value="TRANSCRIPTION FACTOR HEC3-RELATED"/>
    <property type="match status" value="1"/>
</dbReference>
<comment type="subcellular location">
    <subcellularLocation>
        <location evidence="1">Nucleus</location>
    </subcellularLocation>
</comment>